<dbReference type="AlphaFoldDB" id="D3ARM1"/>
<dbReference type="Proteomes" id="UP000004968">
    <property type="component" value="Unassembled WGS sequence"/>
</dbReference>
<evidence type="ECO:0000313" key="2">
    <source>
        <dbReference type="Proteomes" id="UP000004968"/>
    </source>
</evidence>
<protein>
    <submittedName>
        <fullName evidence="1">Uncharacterized protein</fullName>
    </submittedName>
</protein>
<dbReference type="HOGENOM" id="CLU_3177105_0_0_9"/>
<sequence length="46" mass="4973">SRASRFVSSAAIFSFFCVSVNVLATGFSSFSYLPFRDSISNSEGIL</sequence>
<comment type="caution">
    <text evidence="1">The sequence shown here is derived from an EMBL/GenBank/DDBJ whole genome shotgun (WGS) entry which is preliminary data.</text>
</comment>
<accession>D3ARM1</accession>
<proteinExistence type="predicted"/>
<reference evidence="1 2" key="1">
    <citation type="submission" date="2010-01" db="EMBL/GenBank/DDBJ databases">
        <authorList>
            <person name="Weinstock G."/>
            <person name="Sodergren E."/>
            <person name="Clifton S."/>
            <person name="Fulton L."/>
            <person name="Fulton B."/>
            <person name="Courtney L."/>
            <person name="Fronick C."/>
            <person name="Harrison M."/>
            <person name="Strong C."/>
            <person name="Farmer C."/>
            <person name="Delahaunty K."/>
            <person name="Markovic C."/>
            <person name="Hall O."/>
            <person name="Minx P."/>
            <person name="Tomlinson C."/>
            <person name="Mitreva M."/>
            <person name="Nelson J."/>
            <person name="Hou S."/>
            <person name="Wollam A."/>
            <person name="Pepin K.H."/>
            <person name="Johnson M."/>
            <person name="Bhonagiri V."/>
            <person name="Nash W.E."/>
            <person name="Warren W."/>
            <person name="Chinwalla A."/>
            <person name="Mardis E.R."/>
            <person name="Wilson R.K."/>
        </authorList>
    </citation>
    <scope>NUCLEOTIDE SEQUENCE [LARGE SCALE GENOMIC DNA]</scope>
    <source>
        <strain evidence="1 2">DSM 13479</strain>
    </source>
</reference>
<dbReference type="EMBL" id="ACIO01000732">
    <property type="protein sequence ID" value="EFC95537.1"/>
    <property type="molecule type" value="Genomic_DNA"/>
</dbReference>
<evidence type="ECO:0000313" key="1">
    <source>
        <dbReference type="EMBL" id="EFC95537.1"/>
    </source>
</evidence>
<gene>
    <name evidence="1" type="ORF">CLOSTHATH_06277</name>
</gene>
<feature type="non-terminal residue" evidence="1">
    <location>
        <position position="1"/>
    </location>
</feature>
<organism evidence="1 2">
    <name type="scientific">Hungatella hathewayi DSM 13479</name>
    <dbReference type="NCBI Taxonomy" id="566550"/>
    <lineage>
        <taxon>Bacteria</taxon>
        <taxon>Bacillati</taxon>
        <taxon>Bacillota</taxon>
        <taxon>Clostridia</taxon>
        <taxon>Lachnospirales</taxon>
        <taxon>Lachnospiraceae</taxon>
        <taxon>Hungatella</taxon>
    </lineage>
</organism>
<name>D3ARM1_9FIRM</name>